<evidence type="ECO:0000313" key="2">
    <source>
        <dbReference type="Proteomes" id="UP000199227"/>
    </source>
</evidence>
<evidence type="ECO:0000313" key="1">
    <source>
        <dbReference type="EMBL" id="SFP61205.1"/>
    </source>
</evidence>
<dbReference type="STRING" id="223786.SAMN05216234_12832"/>
<proteinExistence type="predicted"/>
<reference evidence="1 2" key="1">
    <citation type="submission" date="2016-10" db="EMBL/GenBank/DDBJ databases">
        <authorList>
            <person name="de Groot N.N."/>
        </authorList>
    </citation>
    <scope>NUCLEOTIDE SEQUENCE [LARGE SCALE GENOMIC DNA]</scope>
    <source>
        <strain evidence="1 2">EP1-55-1</strain>
    </source>
</reference>
<dbReference type="Proteomes" id="UP000199227">
    <property type="component" value="Unassembled WGS sequence"/>
</dbReference>
<dbReference type="RefSeq" id="WP_177202028.1">
    <property type="nucleotide sequence ID" value="NZ_FOXB01000028.1"/>
</dbReference>
<protein>
    <submittedName>
        <fullName evidence="1">Uncharacterized protein</fullName>
    </submittedName>
</protein>
<sequence>MDVLSRVKALNQELNALSEKLLRDGVSKEMVPIFELLKEKSEKLYYIAKVNIKDDKRH</sequence>
<organism evidence="1 2">
    <name type="scientific">Hydrogenimonas thermophila</name>
    <dbReference type="NCBI Taxonomy" id="223786"/>
    <lineage>
        <taxon>Bacteria</taxon>
        <taxon>Pseudomonadati</taxon>
        <taxon>Campylobacterota</taxon>
        <taxon>Epsilonproteobacteria</taxon>
        <taxon>Campylobacterales</taxon>
        <taxon>Hydrogenimonadaceae</taxon>
        <taxon>Hydrogenimonas</taxon>
    </lineage>
</organism>
<name>A0A1I5RRR3_9BACT</name>
<keyword evidence="2" id="KW-1185">Reference proteome</keyword>
<accession>A0A1I5RRR3</accession>
<dbReference type="EMBL" id="FOXB01000028">
    <property type="protein sequence ID" value="SFP61205.1"/>
    <property type="molecule type" value="Genomic_DNA"/>
</dbReference>
<dbReference type="AlphaFoldDB" id="A0A1I5RRR3"/>
<gene>
    <name evidence="1" type="ORF">SAMN05216234_12832</name>
</gene>